<dbReference type="Gene3D" id="3.40.50.300">
    <property type="entry name" value="P-loop containing nucleotide triphosphate hydrolases"/>
    <property type="match status" value="1"/>
</dbReference>
<protein>
    <submittedName>
        <fullName evidence="2">DUF2088 domain-containing protein</fullName>
    </submittedName>
</protein>
<sequence>MVGGPCNFVGNATIFGEPAKTRKTITAAVGGERVVLNSLQVNAINWFHKDLLLLVVDGAYGAGKSLCTALMAVQAVKKGKKVLIVAVQNSALDVICSKLAQMDTPDIHPVRYVNGMLARDALRTGSYDIASIIERLPVMHSDRMGPSADAMFRVFTDKLRRLREFLFTSVEQCLMASEHNTLLFLEEANSERVKALTSEFLIIYLPNIFICAIASAINLTTKRGLWRRPSRRQWDTVFLDEA</sequence>
<dbReference type="OMA" id="QIVDIAY"/>
<feature type="transmembrane region" description="Helical" evidence="1">
    <location>
        <begin position="201"/>
        <end position="221"/>
    </location>
</feature>
<dbReference type="WBParaSite" id="HPLM_0001979901-mRNA-1">
    <property type="protein sequence ID" value="HPLM_0001979901-mRNA-1"/>
    <property type="gene ID" value="HPLM_0001979901"/>
</dbReference>
<dbReference type="AlphaFoldDB" id="A0A0N4X607"/>
<accession>A0A0N4X607</accession>
<dbReference type="SUPFAM" id="SSF52540">
    <property type="entry name" value="P-loop containing nucleoside triphosphate hydrolases"/>
    <property type="match status" value="1"/>
</dbReference>
<keyword evidence="1" id="KW-1133">Transmembrane helix</keyword>
<organism evidence="2">
    <name type="scientific">Haemonchus placei</name>
    <name type="common">Barber's pole worm</name>
    <dbReference type="NCBI Taxonomy" id="6290"/>
    <lineage>
        <taxon>Eukaryota</taxon>
        <taxon>Metazoa</taxon>
        <taxon>Ecdysozoa</taxon>
        <taxon>Nematoda</taxon>
        <taxon>Chromadorea</taxon>
        <taxon>Rhabditida</taxon>
        <taxon>Rhabditina</taxon>
        <taxon>Rhabditomorpha</taxon>
        <taxon>Strongyloidea</taxon>
        <taxon>Trichostrongylidae</taxon>
        <taxon>Haemonchus</taxon>
    </lineage>
</organism>
<reference evidence="2" key="1">
    <citation type="submission" date="2017-02" db="UniProtKB">
        <authorList>
            <consortium name="WormBaseParasite"/>
        </authorList>
    </citation>
    <scope>IDENTIFICATION</scope>
</reference>
<keyword evidence="1" id="KW-0472">Membrane</keyword>
<name>A0A0N4X607_HAEPC</name>
<evidence type="ECO:0000256" key="1">
    <source>
        <dbReference type="SAM" id="Phobius"/>
    </source>
</evidence>
<keyword evidence="1" id="KW-0812">Transmembrane</keyword>
<evidence type="ECO:0000313" key="2">
    <source>
        <dbReference type="WBParaSite" id="HPLM_0001979901-mRNA-1"/>
    </source>
</evidence>
<proteinExistence type="predicted"/>
<dbReference type="InterPro" id="IPR027417">
    <property type="entry name" value="P-loop_NTPase"/>
</dbReference>